<feature type="compositionally biased region" description="Low complexity" evidence="1">
    <location>
        <begin position="15"/>
        <end position="34"/>
    </location>
</feature>
<reference evidence="2" key="1">
    <citation type="journal article" date="2021" name="PeerJ">
        <title>Extensive microbial diversity within the chicken gut microbiome revealed by metagenomics and culture.</title>
        <authorList>
            <person name="Gilroy R."/>
            <person name="Ravi A."/>
            <person name="Getino M."/>
            <person name="Pursley I."/>
            <person name="Horton D.L."/>
            <person name="Alikhan N.F."/>
            <person name="Baker D."/>
            <person name="Gharbi K."/>
            <person name="Hall N."/>
            <person name="Watson M."/>
            <person name="Adriaenssens E.M."/>
            <person name="Foster-Nyarko E."/>
            <person name="Jarju S."/>
            <person name="Secka A."/>
            <person name="Antonio M."/>
            <person name="Oren A."/>
            <person name="Chaudhuri R.R."/>
            <person name="La Ragione R."/>
            <person name="Hildebrand F."/>
            <person name="Pallen M.J."/>
        </authorList>
    </citation>
    <scope>NUCLEOTIDE SEQUENCE</scope>
    <source>
        <strain evidence="2">ChiBcec21-2208</strain>
    </source>
</reference>
<proteinExistence type="predicted"/>
<comment type="caution">
    <text evidence="2">The sequence shown here is derived from an EMBL/GenBank/DDBJ whole genome shotgun (WGS) entry which is preliminary data.</text>
</comment>
<evidence type="ECO:0000256" key="1">
    <source>
        <dbReference type="SAM" id="MobiDB-lite"/>
    </source>
</evidence>
<dbReference type="AlphaFoldDB" id="A0A921IK97"/>
<gene>
    <name evidence="2" type="ORF">K8V20_06195</name>
</gene>
<feature type="region of interest" description="Disordered" evidence="1">
    <location>
        <begin position="1"/>
        <end position="46"/>
    </location>
</feature>
<organism evidence="2 3">
    <name type="scientific">Subdoligranulum variabile</name>
    <dbReference type="NCBI Taxonomy" id="214851"/>
    <lineage>
        <taxon>Bacteria</taxon>
        <taxon>Bacillati</taxon>
        <taxon>Bacillota</taxon>
        <taxon>Clostridia</taxon>
        <taxon>Eubacteriales</taxon>
        <taxon>Oscillospiraceae</taxon>
        <taxon>Subdoligranulum</taxon>
    </lineage>
</organism>
<reference evidence="2" key="2">
    <citation type="submission" date="2021-09" db="EMBL/GenBank/DDBJ databases">
        <authorList>
            <person name="Gilroy R."/>
        </authorList>
    </citation>
    <scope>NUCLEOTIDE SEQUENCE</scope>
    <source>
        <strain evidence="2">ChiBcec21-2208</strain>
    </source>
</reference>
<evidence type="ECO:0000313" key="2">
    <source>
        <dbReference type="EMBL" id="HJG28218.1"/>
    </source>
</evidence>
<protein>
    <submittedName>
        <fullName evidence="2">Uncharacterized protein</fullName>
    </submittedName>
</protein>
<sequence>MATPSDAVSEDDISDAAASDSETPPEASSAPPSAEESEPLPDNSDTAEAWTYAGQQLTFVDLLWRSAPVAGVDAVFIGNTESTVVSMTAGERGLFTVTIPSGSYDRVAFYPAGQADTAQPLGGIWRLDGQADDTAAAVNFVPDTLSAFYYDSGDSPSYWGPAPGNDSDTALMTLANPQPGNPQPGDQLYFVNLHKLKGDETDPIVTVEARFIQLPHDGTDSPNWTNGKQYIGRTMYEVRDGVYVVPFPQEITESSSTNTSGYLYEEVAFNLTRQSGYKDPFNRHYNFRDLKHASQMPETWGTPGYFGYIAGTMDTYYYNTDVEDSYWNAHPSNADASIHGQMVYFDTKDYGATEEQKIGNLYLRWDGMPTSYLDYQYDQNYGFLLSSRTNTEGVFYFRMPTGQNNLSENTVFTLTYVIEAGSSHAGTHTFLFTYVPRSGFDCLMLDYLWEDTGEVWGNYGAEPADPDTTRVYFNNAVTAFGKIQVLFGTKKRRWLLHLGERPGSL</sequence>
<name>A0A921IK97_9FIRM</name>
<dbReference type="Proteomes" id="UP000782880">
    <property type="component" value="Unassembled WGS sequence"/>
</dbReference>
<accession>A0A921IK97</accession>
<dbReference type="EMBL" id="DYVE01000162">
    <property type="protein sequence ID" value="HJG28218.1"/>
    <property type="molecule type" value="Genomic_DNA"/>
</dbReference>
<evidence type="ECO:0000313" key="3">
    <source>
        <dbReference type="Proteomes" id="UP000782880"/>
    </source>
</evidence>